<dbReference type="PANTHER" id="PTHR30143">
    <property type="entry name" value="ACID HYDRATASE"/>
    <property type="match status" value="1"/>
</dbReference>
<dbReference type="InterPro" id="IPR011234">
    <property type="entry name" value="Fumarylacetoacetase-like_C"/>
</dbReference>
<evidence type="ECO:0000313" key="3">
    <source>
        <dbReference type="EMBL" id="GMG82900.1"/>
    </source>
</evidence>
<protein>
    <submittedName>
        <fullName evidence="3">Hydratase</fullName>
    </submittedName>
</protein>
<dbReference type="Gene3D" id="3.90.850.10">
    <property type="entry name" value="Fumarylacetoacetase-like, C-terminal domain"/>
    <property type="match status" value="1"/>
</dbReference>
<comment type="caution">
    <text evidence="3">The sequence shown here is derived from an EMBL/GenBank/DDBJ whole genome shotgun (WGS) entry which is preliminary data.</text>
</comment>
<evidence type="ECO:0000256" key="1">
    <source>
        <dbReference type="ARBA" id="ARBA00023239"/>
    </source>
</evidence>
<feature type="domain" description="Fumarylacetoacetase-like C-terminal" evidence="2">
    <location>
        <begin position="105"/>
        <end position="263"/>
    </location>
</feature>
<dbReference type="Pfam" id="PF01557">
    <property type="entry name" value="FAA_hydrolase"/>
    <property type="match status" value="1"/>
</dbReference>
<keyword evidence="4" id="KW-1185">Reference proteome</keyword>
<dbReference type="EMBL" id="BSYI01000014">
    <property type="protein sequence ID" value="GMG82900.1"/>
    <property type="molecule type" value="Genomic_DNA"/>
</dbReference>
<evidence type="ECO:0000259" key="2">
    <source>
        <dbReference type="Pfam" id="PF01557"/>
    </source>
</evidence>
<name>A0ABQ6LQL4_9RHOB</name>
<sequence>MQESTVADRFGAELVALLGTKGQIAPFSGRQPGFGLDDAYRVASRVRGLRAARGERPVGRKIGFTNRSIWAERGISAPVWGDMFDSTVTEAGNARAVVDIGAMPEPKIEPEVVLHLGRAPEPGMSPDELFACVDWAAPGFEVVYSVFPGWAFSAPDAVAAHGIHGALVIGERLDLSTLSAAELADFSGLTVTLSGDDGTRRHGVGTAVLGGPLRALGFLAEELAQRPGSAPLSPGEIITTGTLTEAMPLSPGQVWTASFEGVGFAPLELAVR</sequence>
<dbReference type="InterPro" id="IPR050772">
    <property type="entry name" value="Hydratase-Decarb/MhpD_sf"/>
</dbReference>
<dbReference type="RefSeq" id="WP_285671691.1">
    <property type="nucleotide sequence ID" value="NZ_BSYI01000014.1"/>
</dbReference>
<dbReference type="SUPFAM" id="SSF56529">
    <property type="entry name" value="FAH"/>
    <property type="match status" value="1"/>
</dbReference>
<dbReference type="Proteomes" id="UP001239909">
    <property type="component" value="Unassembled WGS sequence"/>
</dbReference>
<organism evidence="3 4">
    <name type="scientific">Paralimibaculum aggregatum</name>
    <dbReference type="NCBI Taxonomy" id="3036245"/>
    <lineage>
        <taxon>Bacteria</taxon>
        <taxon>Pseudomonadati</taxon>
        <taxon>Pseudomonadota</taxon>
        <taxon>Alphaproteobacteria</taxon>
        <taxon>Rhodobacterales</taxon>
        <taxon>Paracoccaceae</taxon>
        <taxon>Paralimibaculum</taxon>
    </lineage>
</organism>
<dbReference type="InterPro" id="IPR036663">
    <property type="entry name" value="Fumarylacetoacetase_C_sf"/>
</dbReference>
<evidence type="ECO:0000313" key="4">
    <source>
        <dbReference type="Proteomes" id="UP001239909"/>
    </source>
</evidence>
<gene>
    <name evidence="3" type="ORF">LNKW23_21130</name>
</gene>
<keyword evidence="1" id="KW-0456">Lyase</keyword>
<proteinExistence type="predicted"/>
<reference evidence="3 4" key="1">
    <citation type="submission" date="2023-04" db="EMBL/GenBank/DDBJ databases">
        <title>Marinoamorphus aggregata gen. nov., sp. Nov., isolate from tissue of brittle star Ophioplocus japonicus.</title>
        <authorList>
            <person name="Kawano K."/>
            <person name="Sawayama S."/>
            <person name="Nakagawa S."/>
        </authorList>
    </citation>
    <scope>NUCLEOTIDE SEQUENCE [LARGE SCALE GENOMIC DNA]</scope>
    <source>
        <strain evidence="3 4">NKW23</strain>
    </source>
</reference>
<dbReference type="PANTHER" id="PTHR30143:SF0">
    <property type="entry name" value="2-KETO-4-PENTENOATE HYDRATASE"/>
    <property type="match status" value="1"/>
</dbReference>
<accession>A0ABQ6LQL4</accession>